<dbReference type="Pfam" id="PF13507">
    <property type="entry name" value="GATase_5"/>
    <property type="match status" value="1"/>
</dbReference>
<dbReference type="EC" id="6.3.5.3" evidence="8"/>
<evidence type="ECO:0000256" key="6">
    <source>
        <dbReference type="ARBA" id="ARBA00022840"/>
    </source>
</evidence>
<keyword evidence="10" id="KW-1185">Reference proteome</keyword>
<keyword evidence="6 8" id="KW-0067">ATP-binding</keyword>
<dbReference type="RefSeq" id="WP_062410697.1">
    <property type="nucleotide sequence ID" value="NZ_BJCS01000023.1"/>
</dbReference>
<evidence type="ECO:0000256" key="1">
    <source>
        <dbReference type="ARBA" id="ARBA00022490"/>
    </source>
</evidence>
<feature type="active site" evidence="8">
    <location>
        <position position="198"/>
    </location>
</feature>
<dbReference type="EC" id="3.5.1.2" evidence="8"/>
<feature type="active site" evidence="8">
    <location>
        <position position="196"/>
    </location>
</feature>
<dbReference type="GO" id="GO:0004359">
    <property type="term" value="F:glutaminase activity"/>
    <property type="evidence" value="ECO:0007669"/>
    <property type="project" value="UniProtKB-EC"/>
</dbReference>
<comment type="pathway">
    <text evidence="8">Purine metabolism; IMP biosynthesis via de novo pathway; 5-amino-1-(5-phospho-D-ribosyl)imidazole from N(2)-formyl-N(1)-(5-phospho-D-ribosyl)glycinamide: step 1/2.</text>
</comment>
<evidence type="ECO:0000313" key="9">
    <source>
        <dbReference type="EMBL" id="ALS25317.1"/>
    </source>
</evidence>
<reference evidence="10" key="1">
    <citation type="submission" date="2015-12" db="EMBL/GenBank/DDBJ databases">
        <title>Complete genome sequences of two moderately thermophilic Paenibacillus species.</title>
        <authorList>
            <person name="Butler R.III."/>
            <person name="Wang J."/>
            <person name="Stark B.C."/>
            <person name="Pombert J.-F."/>
        </authorList>
    </citation>
    <scope>NUCLEOTIDE SEQUENCE [LARGE SCALE GENOMIC DNA]</scope>
    <source>
        <strain evidence="10">32O-Y</strain>
    </source>
</reference>
<dbReference type="PIRSF" id="PIRSF001586">
    <property type="entry name" value="FGAM_synth_I"/>
    <property type="match status" value="1"/>
</dbReference>
<comment type="catalytic activity">
    <reaction evidence="8">
        <text>L-glutamine + H2O = L-glutamate + NH4(+)</text>
        <dbReference type="Rhea" id="RHEA:15889"/>
        <dbReference type="ChEBI" id="CHEBI:15377"/>
        <dbReference type="ChEBI" id="CHEBI:28938"/>
        <dbReference type="ChEBI" id="CHEBI:29985"/>
        <dbReference type="ChEBI" id="CHEBI:58359"/>
        <dbReference type="EC" id="3.5.1.2"/>
    </reaction>
</comment>
<keyword evidence="4 8" id="KW-0658">Purine biosynthesis</keyword>
<protein>
    <recommendedName>
        <fullName evidence="8">Phosphoribosylformylglycinamidine synthase subunit PurQ</fullName>
        <shortName evidence="8">FGAM synthase</shortName>
        <ecNumber evidence="8">6.3.5.3</ecNumber>
    </recommendedName>
    <alternativeName>
        <fullName evidence="8">Formylglycinamide ribonucleotide amidotransferase subunit I</fullName>
        <shortName evidence="8">FGAR amidotransferase I</shortName>
        <shortName evidence="8">FGAR-AT I</shortName>
    </alternativeName>
    <alternativeName>
        <fullName evidence="8">Glutaminase PurQ</fullName>
        <ecNumber evidence="8">3.5.1.2</ecNumber>
    </alternativeName>
    <alternativeName>
        <fullName evidence="8">Phosphoribosylformylglycinamidine synthase subunit I</fullName>
    </alternativeName>
</protein>
<comment type="function">
    <text evidence="8">Part of the phosphoribosylformylglycinamidine synthase complex involved in the purines biosynthetic pathway. Catalyzes the ATP-dependent conversion of formylglycinamide ribonucleotide (FGAR) and glutamine to yield formylglycinamidine ribonucleotide (FGAM) and glutamate. The FGAM synthase complex is composed of three subunits. PurQ produces an ammonia molecule by converting glutamine to glutamate. PurL transfers the ammonia molecule to FGAR to form FGAM in an ATP-dependent manner. PurS interacts with PurQ and PurL and is thought to assist in the transfer of the ammonia molecule from PurQ to PurL.</text>
</comment>
<evidence type="ECO:0000256" key="3">
    <source>
        <dbReference type="ARBA" id="ARBA00022741"/>
    </source>
</evidence>
<sequence>MNFAVLVFPGSNCDIDCYKAVEDTIGQPVDYVWHTETDLSKYDCIILPGGFSYGDYLRTGAIARFAPVMNALVQAAALGKYILGICNGFQILLESGLLPGAMLRNRSLKFRCHAALLQVENTDTPFTKEYNKGELINIPIAHGEGNYYCDEATLAELKANNQIVFRYEAGSNPNGSVDDIAGICNREGNVLGMMPHPERAVHEILGSADGRRMFTSILSTWREKHGAAAIG</sequence>
<dbReference type="OrthoDB" id="9804441at2"/>
<dbReference type="InterPro" id="IPR029062">
    <property type="entry name" value="Class_I_gatase-like"/>
</dbReference>
<dbReference type="NCBIfam" id="NF002957">
    <property type="entry name" value="PRK03619.1"/>
    <property type="match status" value="1"/>
</dbReference>
<keyword evidence="1 8" id="KW-0963">Cytoplasm</keyword>
<evidence type="ECO:0000256" key="8">
    <source>
        <dbReference type="HAMAP-Rule" id="MF_00421"/>
    </source>
</evidence>
<keyword evidence="7 8" id="KW-0315">Glutamine amidotransferase</keyword>
<dbReference type="GO" id="GO:0004642">
    <property type="term" value="F:phosphoribosylformylglycinamidine synthase activity"/>
    <property type="evidence" value="ECO:0007669"/>
    <property type="project" value="UniProtKB-UniRule"/>
</dbReference>
<evidence type="ECO:0000256" key="2">
    <source>
        <dbReference type="ARBA" id="ARBA00022598"/>
    </source>
</evidence>
<dbReference type="PROSITE" id="PS51273">
    <property type="entry name" value="GATASE_TYPE_1"/>
    <property type="match status" value="1"/>
</dbReference>
<keyword evidence="3 8" id="KW-0547">Nucleotide-binding</keyword>
<dbReference type="FunFam" id="3.40.50.880:FF:000019">
    <property type="entry name" value="Phosphoribosylformylglycinamidine synthase subunit PurQ"/>
    <property type="match status" value="1"/>
</dbReference>
<dbReference type="SUPFAM" id="SSF52317">
    <property type="entry name" value="Class I glutamine amidotransferase-like"/>
    <property type="match status" value="1"/>
</dbReference>
<comment type="subcellular location">
    <subcellularLocation>
        <location evidence="8">Cytoplasm</location>
    </subcellularLocation>
</comment>
<evidence type="ECO:0000256" key="5">
    <source>
        <dbReference type="ARBA" id="ARBA00022801"/>
    </source>
</evidence>
<dbReference type="GO" id="GO:0005737">
    <property type="term" value="C:cytoplasm"/>
    <property type="evidence" value="ECO:0007669"/>
    <property type="project" value="UniProtKB-SubCell"/>
</dbReference>
<organism evidence="9 10">
    <name type="scientific">Paenibacillus naphthalenovorans</name>
    <dbReference type="NCBI Taxonomy" id="162209"/>
    <lineage>
        <taxon>Bacteria</taxon>
        <taxon>Bacillati</taxon>
        <taxon>Bacillota</taxon>
        <taxon>Bacilli</taxon>
        <taxon>Bacillales</taxon>
        <taxon>Paenibacillaceae</taxon>
        <taxon>Paenibacillus</taxon>
    </lineage>
</organism>
<dbReference type="PATRIC" id="fig|162209.4.peg.5342"/>
<dbReference type="UniPathway" id="UPA00074">
    <property type="reaction ID" value="UER00128"/>
</dbReference>
<dbReference type="KEGG" id="pnp:IJ22_50580"/>
<comment type="catalytic activity">
    <reaction evidence="8">
        <text>N(2)-formyl-N(1)-(5-phospho-beta-D-ribosyl)glycinamide + L-glutamine + ATP + H2O = 2-formamido-N(1)-(5-O-phospho-beta-D-ribosyl)acetamidine + L-glutamate + ADP + phosphate + H(+)</text>
        <dbReference type="Rhea" id="RHEA:17129"/>
        <dbReference type="ChEBI" id="CHEBI:15377"/>
        <dbReference type="ChEBI" id="CHEBI:15378"/>
        <dbReference type="ChEBI" id="CHEBI:29985"/>
        <dbReference type="ChEBI" id="CHEBI:30616"/>
        <dbReference type="ChEBI" id="CHEBI:43474"/>
        <dbReference type="ChEBI" id="CHEBI:58359"/>
        <dbReference type="ChEBI" id="CHEBI:147286"/>
        <dbReference type="ChEBI" id="CHEBI:147287"/>
        <dbReference type="ChEBI" id="CHEBI:456216"/>
        <dbReference type="EC" id="6.3.5.3"/>
    </reaction>
</comment>
<comment type="subunit">
    <text evidence="8">Part of the FGAM synthase complex composed of 1 PurL, 1 PurQ and 2 PurS subunits.</text>
</comment>
<dbReference type="Proteomes" id="UP000061660">
    <property type="component" value="Chromosome"/>
</dbReference>
<feature type="active site" description="Nucleophile" evidence="8">
    <location>
        <position position="86"/>
    </location>
</feature>
<dbReference type="GO" id="GO:0005524">
    <property type="term" value="F:ATP binding"/>
    <property type="evidence" value="ECO:0007669"/>
    <property type="project" value="UniProtKB-KW"/>
</dbReference>
<keyword evidence="5 8" id="KW-0378">Hydrolase</keyword>
<reference evidence="9 10" key="2">
    <citation type="journal article" date="2016" name="Genome Announc.">
        <title>Complete Genome Sequences of Two Interactive Moderate Thermophiles, Paenibacillus napthalenovorans 32O-Y and Paenibacillus sp. 32O-W.</title>
        <authorList>
            <person name="Butler R.R.III."/>
            <person name="Wang J."/>
            <person name="Stark B.C."/>
            <person name="Pombert J.F."/>
        </authorList>
    </citation>
    <scope>NUCLEOTIDE SEQUENCE [LARGE SCALE GENOMIC DNA]</scope>
    <source>
        <strain evidence="9 10">32O-Y</strain>
    </source>
</reference>
<name>A0A0U2WCT4_9BACL</name>
<accession>A0A0U2WCT4</accession>
<keyword evidence="2 8" id="KW-0436">Ligase</keyword>
<evidence type="ECO:0000256" key="7">
    <source>
        <dbReference type="ARBA" id="ARBA00022962"/>
    </source>
</evidence>
<evidence type="ECO:0000256" key="4">
    <source>
        <dbReference type="ARBA" id="ARBA00022755"/>
    </source>
</evidence>
<dbReference type="EMBL" id="CP013652">
    <property type="protein sequence ID" value="ALS25317.1"/>
    <property type="molecule type" value="Genomic_DNA"/>
</dbReference>
<dbReference type="GO" id="GO:0006189">
    <property type="term" value="P:'de novo' IMP biosynthetic process"/>
    <property type="evidence" value="ECO:0007669"/>
    <property type="project" value="UniProtKB-UniRule"/>
</dbReference>
<dbReference type="Gene3D" id="3.40.50.880">
    <property type="match status" value="1"/>
</dbReference>
<evidence type="ECO:0000313" key="10">
    <source>
        <dbReference type="Proteomes" id="UP000061660"/>
    </source>
</evidence>
<dbReference type="STRING" id="162209.IJ22_50580"/>
<dbReference type="CDD" id="cd01740">
    <property type="entry name" value="GATase1_FGAR_AT"/>
    <property type="match status" value="1"/>
</dbReference>
<dbReference type="HAMAP" id="MF_00421">
    <property type="entry name" value="PurQ"/>
    <property type="match status" value="1"/>
</dbReference>
<proteinExistence type="inferred from homology"/>
<dbReference type="NCBIfam" id="TIGR01737">
    <property type="entry name" value="FGAM_synth_I"/>
    <property type="match status" value="1"/>
</dbReference>
<dbReference type="AlphaFoldDB" id="A0A0U2WCT4"/>
<dbReference type="SMART" id="SM01211">
    <property type="entry name" value="GATase_5"/>
    <property type="match status" value="1"/>
</dbReference>
<dbReference type="PANTHER" id="PTHR47552:SF1">
    <property type="entry name" value="PHOSPHORIBOSYLFORMYLGLYCINAMIDINE SYNTHASE SUBUNIT PURQ"/>
    <property type="match status" value="1"/>
</dbReference>
<dbReference type="PANTHER" id="PTHR47552">
    <property type="entry name" value="PHOSPHORIBOSYLFORMYLGLYCINAMIDINE SYNTHASE SUBUNIT PURQ"/>
    <property type="match status" value="1"/>
</dbReference>
<gene>
    <name evidence="8" type="primary">purQ</name>
    <name evidence="9" type="ORF">IJ22_50580</name>
</gene>
<dbReference type="InterPro" id="IPR010075">
    <property type="entry name" value="PRibForGlyAmidine_synth_PurQ"/>
</dbReference>